<gene>
    <name evidence="2" type="ORF">BS50DRAFT_567594</name>
</gene>
<dbReference type="Proteomes" id="UP000240883">
    <property type="component" value="Unassembled WGS sequence"/>
</dbReference>
<dbReference type="AlphaFoldDB" id="A0A2T2PAY1"/>
<organism evidence="2 3">
    <name type="scientific">Corynespora cassiicola Philippines</name>
    <dbReference type="NCBI Taxonomy" id="1448308"/>
    <lineage>
        <taxon>Eukaryota</taxon>
        <taxon>Fungi</taxon>
        <taxon>Dikarya</taxon>
        <taxon>Ascomycota</taxon>
        <taxon>Pezizomycotina</taxon>
        <taxon>Dothideomycetes</taxon>
        <taxon>Pleosporomycetidae</taxon>
        <taxon>Pleosporales</taxon>
        <taxon>Corynesporascaceae</taxon>
        <taxon>Corynespora</taxon>
    </lineage>
</organism>
<feature type="signal peptide" evidence="1">
    <location>
        <begin position="1"/>
        <end position="22"/>
    </location>
</feature>
<evidence type="ECO:0000313" key="3">
    <source>
        <dbReference type="Proteomes" id="UP000240883"/>
    </source>
</evidence>
<keyword evidence="3" id="KW-1185">Reference proteome</keyword>
<name>A0A2T2PAY1_CORCC</name>
<evidence type="ECO:0000256" key="1">
    <source>
        <dbReference type="SAM" id="SignalP"/>
    </source>
</evidence>
<dbReference type="OrthoDB" id="4788795at2759"/>
<accession>A0A2T2PAY1</accession>
<protein>
    <submittedName>
        <fullName evidence="2">Uncharacterized protein</fullName>
    </submittedName>
</protein>
<sequence length="124" mass="13496">MKLTTTQAASAVIFTLLPAASANSCSYKMNQFSTPNVTIPTSISYDVWAQNVYDISGICGGLWDNLKRFGVCATPSQTYCGGIESTHILNWRFSVTIGCNEGMVHSTWWEATKNNFGSINCLPA</sequence>
<proteinExistence type="predicted"/>
<feature type="chain" id="PRO_5015749912" evidence="1">
    <location>
        <begin position="23"/>
        <end position="124"/>
    </location>
</feature>
<evidence type="ECO:0000313" key="2">
    <source>
        <dbReference type="EMBL" id="PSN74815.1"/>
    </source>
</evidence>
<dbReference type="EMBL" id="KZ678128">
    <property type="protein sequence ID" value="PSN74815.1"/>
    <property type="molecule type" value="Genomic_DNA"/>
</dbReference>
<keyword evidence="1" id="KW-0732">Signal</keyword>
<reference evidence="2 3" key="1">
    <citation type="journal article" date="2018" name="Front. Microbiol.">
        <title>Genome-Wide Analysis of Corynespora cassiicola Leaf Fall Disease Putative Effectors.</title>
        <authorList>
            <person name="Lopez D."/>
            <person name="Ribeiro S."/>
            <person name="Label P."/>
            <person name="Fumanal B."/>
            <person name="Venisse J.S."/>
            <person name="Kohler A."/>
            <person name="de Oliveira R.R."/>
            <person name="Labutti K."/>
            <person name="Lipzen A."/>
            <person name="Lail K."/>
            <person name="Bauer D."/>
            <person name="Ohm R.A."/>
            <person name="Barry K.W."/>
            <person name="Spatafora J."/>
            <person name="Grigoriev I.V."/>
            <person name="Martin F.M."/>
            <person name="Pujade-Renaud V."/>
        </authorList>
    </citation>
    <scope>NUCLEOTIDE SEQUENCE [LARGE SCALE GENOMIC DNA]</scope>
    <source>
        <strain evidence="2 3">Philippines</strain>
    </source>
</reference>